<reference evidence="2 3" key="1">
    <citation type="journal article" date="2015" name="Genome Biol. Evol.">
        <title>Comparative Genomics of a Bacterivorous Green Alga Reveals Evolutionary Causalities and Consequences of Phago-Mixotrophic Mode of Nutrition.</title>
        <authorList>
            <person name="Burns J.A."/>
            <person name="Paasch A."/>
            <person name="Narechania A."/>
            <person name="Kim E."/>
        </authorList>
    </citation>
    <scope>NUCLEOTIDE SEQUENCE [LARGE SCALE GENOMIC DNA]</scope>
    <source>
        <strain evidence="2 3">PLY_AMNH</strain>
    </source>
</reference>
<dbReference type="AlphaFoldDB" id="A0AAE0KUY9"/>
<evidence type="ECO:0000313" key="3">
    <source>
        <dbReference type="Proteomes" id="UP001190700"/>
    </source>
</evidence>
<gene>
    <name evidence="2" type="ORF">CYMTET_29623</name>
</gene>
<comment type="caution">
    <text evidence="2">The sequence shown here is derived from an EMBL/GenBank/DDBJ whole genome shotgun (WGS) entry which is preliminary data.</text>
</comment>
<name>A0AAE0KUY9_9CHLO</name>
<feature type="compositionally biased region" description="Gly residues" evidence="1">
    <location>
        <begin position="123"/>
        <end position="133"/>
    </location>
</feature>
<dbReference type="EMBL" id="LGRX02016867">
    <property type="protein sequence ID" value="KAK3261469.1"/>
    <property type="molecule type" value="Genomic_DNA"/>
</dbReference>
<protein>
    <submittedName>
        <fullName evidence="2">Uncharacterized protein</fullName>
    </submittedName>
</protein>
<evidence type="ECO:0000313" key="2">
    <source>
        <dbReference type="EMBL" id="KAK3261469.1"/>
    </source>
</evidence>
<proteinExistence type="predicted"/>
<sequence length="133" mass="14076">MMQEAAEEHGRRMSEALRGLLSGGGLVWHSSEVATLPHGMGPTMAVKVSGAAWPGLVEKGREEVVGRQAWALVEKGREEVVGPNLIVAAQASEEVGRLALMDRAGEDAFEETDYATQDAHGGETQGSGGTQYE</sequence>
<dbReference type="Proteomes" id="UP001190700">
    <property type="component" value="Unassembled WGS sequence"/>
</dbReference>
<organism evidence="2 3">
    <name type="scientific">Cymbomonas tetramitiformis</name>
    <dbReference type="NCBI Taxonomy" id="36881"/>
    <lineage>
        <taxon>Eukaryota</taxon>
        <taxon>Viridiplantae</taxon>
        <taxon>Chlorophyta</taxon>
        <taxon>Pyramimonadophyceae</taxon>
        <taxon>Pyramimonadales</taxon>
        <taxon>Pyramimonadaceae</taxon>
        <taxon>Cymbomonas</taxon>
    </lineage>
</organism>
<evidence type="ECO:0000256" key="1">
    <source>
        <dbReference type="SAM" id="MobiDB-lite"/>
    </source>
</evidence>
<feature type="region of interest" description="Disordered" evidence="1">
    <location>
        <begin position="108"/>
        <end position="133"/>
    </location>
</feature>
<accession>A0AAE0KUY9</accession>
<keyword evidence="3" id="KW-1185">Reference proteome</keyword>